<keyword evidence="2" id="KW-1185">Reference proteome</keyword>
<reference evidence="2" key="1">
    <citation type="submission" date="2017-01" db="EMBL/GenBank/DDBJ databases">
        <authorList>
            <person name="Brunel B."/>
        </authorList>
    </citation>
    <scope>NUCLEOTIDE SEQUENCE [LARGE SCALE GENOMIC DNA]</scope>
</reference>
<proteinExistence type="predicted"/>
<evidence type="ECO:0000313" key="1">
    <source>
        <dbReference type="EMBL" id="SIT55654.1"/>
    </source>
</evidence>
<sequence>MAKTMKARARLEDINDVSERMRKGQIEGRIVLDLAA</sequence>
<evidence type="ECO:0000313" key="2">
    <source>
        <dbReference type="Proteomes" id="UP000188388"/>
    </source>
</evidence>
<dbReference type="Proteomes" id="UP000188388">
    <property type="component" value="Unassembled WGS sequence"/>
</dbReference>
<evidence type="ECO:0008006" key="3">
    <source>
        <dbReference type="Google" id="ProtNLM"/>
    </source>
</evidence>
<name>A0A1R3V6X6_9HYPH</name>
<dbReference type="EMBL" id="FTPD01000015">
    <property type="protein sequence ID" value="SIT55654.1"/>
    <property type="molecule type" value="Genomic_DNA"/>
</dbReference>
<dbReference type="STRING" id="1631249.BQ8794_220218"/>
<dbReference type="AlphaFoldDB" id="A0A1R3V6X6"/>
<protein>
    <recommendedName>
        <fullName evidence="3">Alcohol dehydrogenase</fullName>
    </recommendedName>
</protein>
<organism evidence="1 2">
    <name type="scientific">Mesorhizobium prunaredense</name>
    <dbReference type="NCBI Taxonomy" id="1631249"/>
    <lineage>
        <taxon>Bacteria</taxon>
        <taxon>Pseudomonadati</taxon>
        <taxon>Pseudomonadota</taxon>
        <taxon>Alphaproteobacteria</taxon>
        <taxon>Hyphomicrobiales</taxon>
        <taxon>Phyllobacteriaceae</taxon>
        <taxon>Mesorhizobium</taxon>
    </lineage>
</organism>
<gene>
    <name evidence="1" type="ORF">BQ8794_220218</name>
</gene>
<accession>A0A1R3V6X6</accession>